<organism evidence="1 3">
    <name type="scientific">Didymodactylos carnosus</name>
    <dbReference type="NCBI Taxonomy" id="1234261"/>
    <lineage>
        <taxon>Eukaryota</taxon>
        <taxon>Metazoa</taxon>
        <taxon>Spiralia</taxon>
        <taxon>Gnathifera</taxon>
        <taxon>Rotifera</taxon>
        <taxon>Eurotatoria</taxon>
        <taxon>Bdelloidea</taxon>
        <taxon>Philodinida</taxon>
        <taxon>Philodinidae</taxon>
        <taxon>Didymodactylos</taxon>
    </lineage>
</organism>
<evidence type="ECO:0000313" key="2">
    <source>
        <dbReference type="EMBL" id="CAF4313630.1"/>
    </source>
</evidence>
<evidence type="ECO:0000313" key="1">
    <source>
        <dbReference type="EMBL" id="CAF1436116.1"/>
    </source>
</evidence>
<protein>
    <submittedName>
        <fullName evidence="1">Uncharacterized protein</fullName>
    </submittedName>
</protein>
<name>A0A815NX64_9BILA</name>
<keyword evidence="3" id="KW-1185">Reference proteome</keyword>
<proteinExistence type="predicted"/>
<dbReference type="OrthoDB" id="9985567at2759"/>
<dbReference type="EMBL" id="CAJOBC010084213">
    <property type="protein sequence ID" value="CAF4313630.1"/>
    <property type="molecule type" value="Genomic_DNA"/>
</dbReference>
<reference evidence="1" key="1">
    <citation type="submission" date="2021-02" db="EMBL/GenBank/DDBJ databases">
        <authorList>
            <person name="Nowell W R."/>
        </authorList>
    </citation>
    <scope>NUCLEOTIDE SEQUENCE</scope>
</reference>
<sequence>MSTQSRTQSTYYSLMSTQVSTQHFVTKDRKVLKNPDLSRSGYLKIPLSITQDLTSNTLETYKNVIEQLTELVVLPIELNSENEFFLVKFNGSKIPKAYVKRNDIEYSYAPVEHKLAVQINKNRKKFANEFPTDKEEKLDNII</sequence>
<comment type="caution">
    <text evidence="1">The sequence shown here is derived from an EMBL/GenBank/DDBJ whole genome shotgun (WGS) entry which is preliminary data.</text>
</comment>
<gene>
    <name evidence="1" type="ORF">GPM918_LOCUS34193</name>
    <name evidence="2" type="ORF">SRO942_LOCUS34891</name>
</gene>
<dbReference type="EMBL" id="CAJNOQ010018772">
    <property type="protein sequence ID" value="CAF1436116.1"/>
    <property type="molecule type" value="Genomic_DNA"/>
</dbReference>
<dbReference type="Proteomes" id="UP000663829">
    <property type="component" value="Unassembled WGS sequence"/>
</dbReference>
<feature type="non-terminal residue" evidence="1">
    <location>
        <position position="142"/>
    </location>
</feature>
<accession>A0A815NX64</accession>
<dbReference type="Proteomes" id="UP000681722">
    <property type="component" value="Unassembled WGS sequence"/>
</dbReference>
<evidence type="ECO:0000313" key="3">
    <source>
        <dbReference type="Proteomes" id="UP000663829"/>
    </source>
</evidence>
<dbReference type="AlphaFoldDB" id="A0A815NX64"/>
<feature type="non-terminal residue" evidence="1">
    <location>
        <position position="1"/>
    </location>
</feature>